<name>A0A7W9DSE4_9ACTN</name>
<feature type="domain" description="Sialidase" evidence="1">
    <location>
        <begin position="58"/>
        <end position="346"/>
    </location>
</feature>
<dbReference type="Gene3D" id="2.120.10.10">
    <property type="match status" value="1"/>
</dbReference>
<evidence type="ECO:0000259" key="1">
    <source>
        <dbReference type="Pfam" id="PF13088"/>
    </source>
</evidence>
<dbReference type="CDD" id="cd15482">
    <property type="entry name" value="Sialidase_non-viral"/>
    <property type="match status" value="1"/>
</dbReference>
<dbReference type="SUPFAM" id="SSF50939">
    <property type="entry name" value="Sialidases"/>
    <property type="match status" value="1"/>
</dbReference>
<dbReference type="EMBL" id="JACHBR010000001">
    <property type="protein sequence ID" value="MBB5628345.1"/>
    <property type="molecule type" value="Genomic_DNA"/>
</dbReference>
<reference evidence="2 3" key="1">
    <citation type="submission" date="2020-08" db="EMBL/GenBank/DDBJ databases">
        <title>Sequencing the genomes of 1000 actinobacteria strains.</title>
        <authorList>
            <person name="Klenk H.-P."/>
        </authorList>
    </citation>
    <scope>NUCLEOTIDE SEQUENCE [LARGE SCALE GENOMIC DNA]</scope>
    <source>
        <strain evidence="2 3">DSM 45790</strain>
    </source>
</reference>
<dbReference type="InterPro" id="IPR011040">
    <property type="entry name" value="Sialidase"/>
</dbReference>
<dbReference type="Proteomes" id="UP000588112">
    <property type="component" value="Unassembled WGS sequence"/>
</dbReference>
<dbReference type="AlphaFoldDB" id="A0A7W9DSE4"/>
<evidence type="ECO:0000313" key="2">
    <source>
        <dbReference type="EMBL" id="MBB5628345.1"/>
    </source>
</evidence>
<protein>
    <recommendedName>
        <fullName evidence="1">Sialidase domain-containing protein</fullName>
    </recommendedName>
</protein>
<dbReference type="RefSeq" id="WP_184612873.1">
    <property type="nucleotide sequence ID" value="NZ_BOOS01000064.1"/>
</dbReference>
<accession>A0A7W9DSE4</accession>
<comment type="caution">
    <text evidence="2">The sequence shown here is derived from an EMBL/GenBank/DDBJ whole genome shotgun (WGS) entry which is preliminary data.</text>
</comment>
<gene>
    <name evidence="2" type="ORF">BJ981_004044</name>
</gene>
<sequence length="780" mass="80882">MSAGDTPQSVRSWPEADVVGAAVGRPVVVYSKVGTAAGGELAHEGNRVPDIVALDPRTLVVAWRAGLRDARDPTATDQGSILVARSTDGGATWTNGTLAAATATHRYHYVIFLNDAGTLYALLGRITVAADRNREGDVDGFPVTMVAKRSTDAGRTWADVPVTVEVPANSRGVVLAGKPIKHQGVWVLPFWRSSGGANRAGVLRSTDLTTWRPGALTANPPGVGSIEEPQVVVSHDDPGVLVMMARPLDLRGGSSPAQRDAYYRTHAVHAVTCTSGDGGLTWSPVTFDPDIPNYYVKGLLTRASSGAYLAIYNTMAGPFTGSSASKPDQYREVLCYKIKRPGAPWGPGRLFADGARLTSGAARGWDVYASADEYAPGRFFVAWEHNQTDIMVASLDVGASFTGVGGGFGDLSAWTVTPGGGTAEADGSGGLRLANAAPGPGPGFSGVSQPYGPTGAFAASIKARVTAHGALDPATGAGAGTALKVATGTRRLMLALQADGVYSFAQGTPGWTRVHATEIDATAFHTWQVTVGAAGEAVLYRDGAETPARWVVAASRESPQVSVWCSGTAARPAGALVEDLEVVDVLAASSWDSFAGWTLNGTGGAAEVVGGTLRLRSAGARGSSASTGLDVALGCDFTLEFRGRVDDDSALDPDGGEGVSLGAKVANGHRRLMLAVQRGGVWSMRKGSRVWERVHATATAAAPATWRVTVGSSGVARLYRDGADTGATWVVQDSRESPQVTHWVTGTAGGNAAQCRIEWTRVTSTAPMASPPAPRRDSAP</sequence>
<organism evidence="2 3">
    <name type="scientific">Sphaerisporangium krabiense</name>
    <dbReference type="NCBI Taxonomy" id="763782"/>
    <lineage>
        <taxon>Bacteria</taxon>
        <taxon>Bacillati</taxon>
        <taxon>Actinomycetota</taxon>
        <taxon>Actinomycetes</taxon>
        <taxon>Streptosporangiales</taxon>
        <taxon>Streptosporangiaceae</taxon>
        <taxon>Sphaerisporangium</taxon>
    </lineage>
</organism>
<dbReference type="InterPro" id="IPR036278">
    <property type="entry name" value="Sialidase_sf"/>
</dbReference>
<keyword evidence="3" id="KW-1185">Reference proteome</keyword>
<proteinExistence type="predicted"/>
<evidence type="ECO:0000313" key="3">
    <source>
        <dbReference type="Proteomes" id="UP000588112"/>
    </source>
</evidence>
<dbReference type="Pfam" id="PF13088">
    <property type="entry name" value="BNR_2"/>
    <property type="match status" value="1"/>
</dbReference>